<dbReference type="PANTHER" id="PTHR47253:SF4">
    <property type="entry name" value="ISOCHORISMATE SYNTHASE 2, CHLOROPLASTIC"/>
    <property type="match status" value="1"/>
</dbReference>
<comment type="function">
    <text evidence="5">Catalyzes the conversion of chorismate to isochorismate.</text>
</comment>
<keyword evidence="8" id="KW-1185">Reference proteome</keyword>
<evidence type="ECO:0000259" key="6">
    <source>
        <dbReference type="Pfam" id="PF00425"/>
    </source>
</evidence>
<evidence type="ECO:0000256" key="2">
    <source>
        <dbReference type="ARBA" id="ARBA00005297"/>
    </source>
</evidence>
<comment type="pathway">
    <text evidence="5">Quinol/quinone metabolism; menaquinone biosynthesis.</text>
</comment>
<dbReference type="InterPro" id="IPR005801">
    <property type="entry name" value="ADC_synthase"/>
</dbReference>
<comment type="catalytic activity">
    <reaction evidence="1 5">
        <text>chorismate = isochorismate</text>
        <dbReference type="Rhea" id="RHEA:18985"/>
        <dbReference type="ChEBI" id="CHEBI:29748"/>
        <dbReference type="ChEBI" id="CHEBI:29780"/>
        <dbReference type="EC" id="5.4.4.2"/>
    </reaction>
</comment>
<dbReference type="EC" id="5.4.4.2" evidence="5"/>
<dbReference type="GO" id="GO:0008909">
    <property type="term" value="F:isochorismate synthase activity"/>
    <property type="evidence" value="ECO:0007669"/>
    <property type="project" value="UniProtKB-UniRule"/>
</dbReference>
<dbReference type="InterPro" id="IPR004561">
    <property type="entry name" value="IsoChor_synthase"/>
</dbReference>
<dbReference type="InterPro" id="IPR044250">
    <property type="entry name" value="MenF-like"/>
</dbReference>
<feature type="active site" description="Proton donor" evidence="5">
    <location>
        <position position="233"/>
    </location>
</feature>
<dbReference type="NCBIfam" id="TIGR00543">
    <property type="entry name" value="isochor_syn"/>
    <property type="match status" value="1"/>
</dbReference>
<dbReference type="Pfam" id="PF00425">
    <property type="entry name" value="Chorismate_bind"/>
    <property type="match status" value="1"/>
</dbReference>
<evidence type="ECO:0000313" key="8">
    <source>
        <dbReference type="Proteomes" id="UP000279799"/>
    </source>
</evidence>
<keyword evidence="5" id="KW-0474">Menaquinone biosynthesis</keyword>
<feature type="binding site" evidence="5">
    <location>
        <position position="410"/>
    </location>
    <ligand>
        <name>Mg(2+)</name>
        <dbReference type="ChEBI" id="CHEBI:18420"/>
    </ligand>
</feature>
<feature type="domain" description="Chorismate-utilising enzyme C-terminal" evidence="6">
    <location>
        <begin position="162"/>
        <end position="414"/>
    </location>
</feature>
<evidence type="ECO:0000256" key="4">
    <source>
        <dbReference type="ARBA" id="ARBA00023235"/>
    </source>
</evidence>
<comment type="pathway">
    <text evidence="5">Quinol/quinone metabolism; 1,4-dihydroxy-2-naphthoate biosynthesis; 1,4-dihydroxy-2-naphthoate from chorismate: step 1/7.</text>
</comment>
<proteinExistence type="inferred from homology"/>
<evidence type="ECO:0000256" key="1">
    <source>
        <dbReference type="ARBA" id="ARBA00000799"/>
    </source>
</evidence>
<dbReference type="Proteomes" id="UP000279799">
    <property type="component" value="Chromosome"/>
</dbReference>
<keyword evidence="5" id="KW-0479">Metal-binding</keyword>
<dbReference type="SUPFAM" id="SSF56322">
    <property type="entry name" value="ADC synthase"/>
    <property type="match status" value="1"/>
</dbReference>
<sequence length="427" mass="48821">MLSIIKQAILSKLEKLDFNSAPNIAVIRLTQMNFSLPLLNWLKAQLRYPQFYLHYRDKTQHCVALGSIKTFTDSQQAEVFCQKEDLPLVGGRQFTGETFFFLPRLLLEQKENSLSVSLFVDVRANRESEIQQTEQILQNFTQIAQREQLPKIVKELASEADEATWCNWVEQACHAIQEKQFTKVVLANAKSFQTESVLNPYDFLSESEAYNQHCYHFLFAKDNTTVFLGSTPERLFLRQNSKLFTEALAGTAFVSEDEEETQRQADWLFNDEKNRHENQLVVENIQQSLQNVVKTFEVGERQIKRLRKVQHLQRPICGELIEGQADASCLQKIHPTAAVAGLPKSAAMQFINQIEGQAREWYAGTLGVMTKSQSEFCVTIRSANIRNDIIQVFAGAGIVEGSIPAHEWREIERKALGLVSLLEMKKE</sequence>
<keyword evidence="4 5" id="KW-0413">Isomerase</keyword>
<dbReference type="PANTHER" id="PTHR47253">
    <property type="match status" value="1"/>
</dbReference>
<name>A0A448TV37_9PAST</name>
<dbReference type="EMBL" id="LR134510">
    <property type="protein sequence ID" value="VEJ09792.1"/>
    <property type="molecule type" value="Genomic_DNA"/>
</dbReference>
<dbReference type="OrthoDB" id="9806579at2"/>
<evidence type="ECO:0000256" key="3">
    <source>
        <dbReference type="ARBA" id="ARBA00022842"/>
    </source>
</evidence>
<dbReference type="AlphaFoldDB" id="A0A448TV37"/>
<feature type="active site" description="Proton acceptor" evidence="5">
    <location>
        <position position="183"/>
    </location>
</feature>
<accession>A0A448TV37</accession>
<dbReference type="GO" id="GO:0009234">
    <property type="term" value="P:menaquinone biosynthetic process"/>
    <property type="evidence" value="ECO:0007669"/>
    <property type="project" value="UniProtKB-UniRule"/>
</dbReference>
<dbReference type="InterPro" id="IPR015890">
    <property type="entry name" value="Chorismate_C"/>
</dbReference>
<comment type="cofactor">
    <cofactor evidence="5">
        <name>Mg(2+)</name>
        <dbReference type="ChEBI" id="CHEBI:18420"/>
    </cofactor>
</comment>
<dbReference type="HAMAP" id="MF_01935">
    <property type="entry name" value="MenF"/>
    <property type="match status" value="1"/>
</dbReference>
<organism evidence="7 8">
    <name type="scientific">Actinobacillus delphinicola</name>
    <dbReference type="NCBI Taxonomy" id="51161"/>
    <lineage>
        <taxon>Bacteria</taxon>
        <taxon>Pseudomonadati</taxon>
        <taxon>Pseudomonadota</taxon>
        <taxon>Gammaproteobacteria</taxon>
        <taxon>Pasteurellales</taxon>
        <taxon>Pasteurellaceae</taxon>
        <taxon>Actinobacillus</taxon>
    </lineage>
</organism>
<gene>
    <name evidence="5 7" type="primary">menF</name>
    <name evidence="7" type="ORF">NCTC12871_01277</name>
</gene>
<dbReference type="KEGG" id="adp:NCTC12871_01277"/>
<dbReference type="InterPro" id="IPR034681">
    <property type="entry name" value="MenF"/>
</dbReference>
<reference evidence="7 8" key="1">
    <citation type="submission" date="2018-12" db="EMBL/GenBank/DDBJ databases">
        <authorList>
            <consortium name="Pathogen Informatics"/>
        </authorList>
    </citation>
    <scope>NUCLEOTIDE SEQUENCE [LARGE SCALE GENOMIC DNA]</scope>
    <source>
        <strain evidence="7 8">NCTC12871</strain>
    </source>
</reference>
<dbReference type="RefSeq" id="WP_126600012.1">
    <property type="nucleotide sequence ID" value="NZ_LR134510.1"/>
</dbReference>
<evidence type="ECO:0000256" key="5">
    <source>
        <dbReference type="HAMAP-Rule" id="MF_01935"/>
    </source>
</evidence>
<feature type="binding site" evidence="5">
    <location>
        <position position="277"/>
    </location>
    <ligand>
        <name>Mg(2+)</name>
        <dbReference type="ChEBI" id="CHEBI:18420"/>
    </ligand>
</feature>
<dbReference type="GO" id="GO:0000287">
    <property type="term" value="F:magnesium ion binding"/>
    <property type="evidence" value="ECO:0007669"/>
    <property type="project" value="UniProtKB-UniRule"/>
</dbReference>
<dbReference type="Gene3D" id="3.60.120.10">
    <property type="entry name" value="Anthranilate synthase"/>
    <property type="match status" value="1"/>
</dbReference>
<dbReference type="UniPathway" id="UPA01057">
    <property type="reaction ID" value="UER00163"/>
</dbReference>
<comment type="similarity">
    <text evidence="2 5">Belongs to the isochorismate synthase family.</text>
</comment>
<protein>
    <recommendedName>
        <fullName evidence="5">Isochorismate synthase MenF</fullName>
        <ecNumber evidence="5">5.4.4.2</ecNumber>
    </recommendedName>
    <alternativeName>
        <fullName evidence="5">Isochorismate mutase</fullName>
    </alternativeName>
</protein>
<dbReference type="UniPathway" id="UPA00079"/>
<evidence type="ECO:0000313" key="7">
    <source>
        <dbReference type="EMBL" id="VEJ09792.1"/>
    </source>
</evidence>
<keyword evidence="3 5" id="KW-0460">Magnesium</keyword>